<gene>
    <name evidence="3" type="ORF">H9631_03295</name>
</gene>
<evidence type="ECO:0000313" key="3">
    <source>
        <dbReference type="EMBL" id="MBD8004093.1"/>
    </source>
</evidence>
<reference evidence="3 4" key="1">
    <citation type="submission" date="2020-08" db="EMBL/GenBank/DDBJ databases">
        <title>A Genomic Blueprint of the Chicken Gut Microbiome.</title>
        <authorList>
            <person name="Gilroy R."/>
            <person name="Ravi A."/>
            <person name="Getino M."/>
            <person name="Pursley I."/>
            <person name="Horton D.L."/>
            <person name="Alikhan N.-F."/>
            <person name="Baker D."/>
            <person name="Gharbi K."/>
            <person name="Hall N."/>
            <person name="Watson M."/>
            <person name="Adriaenssens E.M."/>
            <person name="Foster-Nyarko E."/>
            <person name="Jarju S."/>
            <person name="Secka A."/>
            <person name="Antonio M."/>
            <person name="Oren A."/>
            <person name="Chaudhuri R."/>
            <person name="La Ragione R.M."/>
            <person name="Hildebrand F."/>
            <person name="Pallen M.J."/>
        </authorList>
    </citation>
    <scope>NUCLEOTIDE SEQUENCE [LARGE SCALE GENOMIC DNA]</scope>
    <source>
        <strain evidence="3 4">Sa1BUA2</strain>
    </source>
</reference>
<organism evidence="3 4">
    <name type="scientific">Bacillus norwichensis</name>
    <dbReference type="NCBI Taxonomy" id="2762217"/>
    <lineage>
        <taxon>Bacteria</taxon>
        <taxon>Bacillati</taxon>
        <taxon>Bacillota</taxon>
        <taxon>Bacilli</taxon>
        <taxon>Bacillales</taxon>
        <taxon>Bacillaceae</taxon>
        <taxon>Bacillus</taxon>
    </lineage>
</organism>
<sequence length="65" mass="6971">MKKWSMMFIVGLLILLTACGNSSDSSNGGKSDGDSNAQTSTLDRLKKEGKVKLGVANEKPYGYKT</sequence>
<dbReference type="PROSITE" id="PS51257">
    <property type="entry name" value="PROKAR_LIPOPROTEIN"/>
    <property type="match status" value="1"/>
</dbReference>
<protein>
    <submittedName>
        <fullName evidence="3">Ectoine/hydroxyectoine ABC transporter substrate-binding protein EhuB</fullName>
    </submittedName>
</protein>
<feature type="chain" id="PRO_5046226254" evidence="2">
    <location>
        <begin position="23"/>
        <end position="65"/>
    </location>
</feature>
<keyword evidence="4" id="KW-1185">Reference proteome</keyword>
<name>A0ABR8VH41_9BACI</name>
<evidence type="ECO:0000313" key="4">
    <source>
        <dbReference type="Proteomes" id="UP000648182"/>
    </source>
</evidence>
<comment type="caution">
    <text evidence="3">The sequence shown here is derived from an EMBL/GenBank/DDBJ whole genome shotgun (WGS) entry which is preliminary data.</text>
</comment>
<keyword evidence="2" id="KW-0732">Signal</keyword>
<accession>A0ABR8VH41</accession>
<feature type="signal peptide" evidence="2">
    <location>
        <begin position="1"/>
        <end position="22"/>
    </location>
</feature>
<evidence type="ECO:0000256" key="2">
    <source>
        <dbReference type="SAM" id="SignalP"/>
    </source>
</evidence>
<dbReference type="Proteomes" id="UP000648182">
    <property type="component" value="Unassembled WGS sequence"/>
</dbReference>
<proteinExistence type="predicted"/>
<feature type="non-terminal residue" evidence="3">
    <location>
        <position position="65"/>
    </location>
</feature>
<evidence type="ECO:0000256" key="1">
    <source>
        <dbReference type="SAM" id="MobiDB-lite"/>
    </source>
</evidence>
<feature type="region of interest" description="Disordered" evidence="1">
    <location>
        <begin position="21"/>
        <end position="65"/>
    </location>
</feature>
<dbReference type="EMBL" id="JACSPV010000004">
    <property type="protein sequence ID" value="MBD8004093.1"/>
    <property type="molecule type" value="Genomic_DNA"/>
</dbReference>